<dbReference type="Pfam" id="PF13556">
    <property type="entry name" value="HTH_30"/>
    <property type="match status" value="1"/>
</dbReference>
<dbReference type="InterPro" id="IPR051448">
    <property type="entry name" value="CdaR-like_regulators"/>
</dbReference>
<dbReference type="InterPro" id="IPR042070">
    <property type="entry name" value="PucR_C-HTH_sf"/>
</dbReference>
<accession>A0AAU8IC74</accession>
<evidence type="ECO:0000259" key="1">
    <source>
        <dbReference type="Pfam" id="PF13556"/>
    </source>
</evidence>
<dbReference type="AlphaFoldDB" id="A0AAU8IC74"/>
<dbReference type="Gene3D" id="1.10.10.2840">
    <property type="entry name" value="PucR C-terminal helix-turn-helix domain"/>
    <property type="match status" value="1"/>
</dbReference>
<organism evidence="2">
    <name type="scientific">Sporolactobacillus sp. Y61</name>
    <dbReference type="NCBI Taxonomy" id="3160863"/>
    <lineage>
        <taxon>Bacteria</taxon>
        <taxon>Bacillati</taxon>
        <taxon>Bacillota</taxon>
        <taxon>Bacilli</taxon>
        <taxon>Bacillales</taxon>
        <taxon>Sporolactobacillaceae</taxon>
        <taxon>Sporolactobacillus</taxon>
    </lineage>
</organism>
<dbReference type="RefSeq" id="WP_129929706.1">
    <property type="nucleotide sequence ID" value="NZ_CP159510.1"/>
</dbReference>
<feature type="domain" description="PucR C-terminal helix-turn-helix" evidence="1">
    <location>
        <begin position="232"/>
        <end position="285"/>
    </location>
</feature>
<sequence length="287" mass="32967">MNINRLARNYPGTIVEKTPFVPKKNMLYFYEDPYYIGIPSQTLSDRERNLLVMLLNQEVPPVYSGKGRLWYDLLVRGLPVKDLDLSISVRVTRFQMSARLPQDDLAEWRQALEAFFDRSDSFIYLSSTQGLIIEEKPSVPAEDLRAIANTLENDFSVKTYFQIGLRYPATGLLKGAFQEEGDLFRRFLSASSPKEVTSVACSFFSLLKPLISEWAILAEVRTMITDDPVCVRMIRSLWESQGNISTAAKHLFMHRNTLQYRIEKFYEMTGISLKEMNGLTLAYLSIL</sequence>
<name>A0AAU8IC74_9BACL</name>
<proteinExistence type="predicted"/>
<dbReference type="SUPFAM" id="SSF46689">
    <property type="entry name" value="Homeodomain-like"/>
    <property type="match status" value="1"/>
</dbReference>
<evidence type="ECO:0000313" key="2">
    <source>
        <dbReference type="EMBL" id="XCJ15836.1"/>
    </source>
</evidence>
<reference evidence="2" key="1">
    <citation type="submission" date="2024-06" db="EMBL/GenBank/DDBJ databases">
        <authorList>
            <person name="Fan A."/>
            <person name="Zhang F.Y."/>
            <person name="Zhang L."/>
        </authorList>
    </citation>
    <scope>NUCLEOTIDE SEQUENCE</scope>
    <source>
        <strain evidence="2">Y61</strain>
    </source>
</reference>
<dbReference type="PANTHER" id="PTHR33744:SF15">
    <property type="entry name" value="CARBOHYDRATE DIACID REGULATOR"/>
    <property type="match status" value="1"/>
</dbReference>
<dbReference type="InterPro" id="IPR025736">
    <property type="entry name" value="PucR_C-HTH_dom"/>
</dbReference>
<protein>
    <submittedName>
        <fullName evidence="2">Helix-turn-helix domain-containing protein</fullName>
    </submittedName>
</protein>
<gene>
    <name evidence="2" type="ORF">ABNN70_08885</name>
</gene>
<dbReference type="PANTHER" id="PTHR33744">
    <property type="entry name" value="CARBOHYDRATE DIACID REGULATOR"/>
    <property type="match status" value="1"/>
</dbReference>
<dbReference type="InterPro" id="IPR009057">
    <property type="entry name" value="Homeodomain-like_sf"/>
</dbReference>
<dbReference type="EMBL" id="CP159510">
    <property type="protein sequence ID" value="XCJ15836.1"/>
    <property type="molecule type" value="Genomic_DNA"/>
</dbReference>